<dbReference type="Proteomes" id="UP001458880">
    <property type="component" value="Unassembled WGS sequence"/>
</dbReference>
<protein>
    <submittedName>
        <fullName evidence="1">Uncharacterized protein</fullName>
    </submittedName>
</protein>
<evidence type="ECO:0000313" key="1">
    <source>
        <dbReference type="EMBL" id="KAK9719386.1"/>
    </source>
</evidence>
<sequence>MVAPKRNVELKSFKDNKKKVFRSNQMPFASYGPFDFLPNYFALHLFRVPVNKKSPIYARDGVVVSIWILTVRIIGHLSKVYRLFVELNLVNVRRLCLFRGPNLRRYISSNLT</sequence>
<evidence type="ECO:0000313" key="2">
    <source>
        <dbReference type="Proteomes" id="UP001458880"/>
    </source>
</evidence>
<proteinExistence type="predicted"/>
<dbReference type="AlphaFoldDB" id="A0AAW1KJ87"/>
<reference evidence="1 2" key="1">
    <citation type="journal article" date="2024" name="BMC Genomics">
        <title>De novo assembly and annotation of Popillia japonica's genome with initial clues to its potential as an invasive pest.</title>
        <authorList>
            <person name="Cucini C."/>
            <person name="Boschi S."/>
            <person name="Funari R."/>
            <person name="Cardaioli E."/>
            <person name="Iannotti N."/>
            <person name="Marturano G."/>
            <person name="Paoli F."/>
            <person name="Bruttini M."/>
            <person name="Carapelli A."/>
            <person name="Frati F."/>
            <person name="Nardi F."/>
        </authorList>
    </citation>
    <scope>NUCLEOTIDE SEQUENCE [LARGE SCALE GENOMIC DNA]</scope>
    <source>
        <strain evidence="1">DMR45628</strain>
    </source>
</reference>
<keyword evidence="2" id="KW-1185">Reference proteome</keyword>
<accession>A0AAW1KJ87</accession>
<dbReference type="EMBL" id="JASPKY010000220">
    <property type="protein sequence ID" value="KAK9719386.1"/>
    <property type="molecule type" value="Genomic_DNA"/>
</dbReference>
<gene>
    <name evidence="1" type="ORF">QE152_g22681</name>
</gene>
<name>A0AAW1KJ87_POPJA</name>
<comment type="caution">
    <text evidence="1">The sequence shown here is derived from an EMBL/GenBank/DDBJ whole genome shotgun (WGS) entry which is preliminary data.</text>
</comment>
<organism evidence="1 2">
    <name type="scientific">Popillia japonica</name>
    <name type="common">Japanese beetle</name>
    <dbReference type="NCBI Taxonomy" id="7064"/>
    <lineage>
        <taxon>Eukaryota</taxon>
        <taxon>Metazoa</taxon>
        <taxon>Ecdysozoa</taxon>
        <taxon>Arthropoda</taxon>
        <taxon>Hexapoda</taxon>
        <taxon>Insecta</taxon>
        <taxon>Pterygota</taxon>
        <taxon>Neoptera</taxon>
        <taxon>Endopterygota</taxon>
        <taxon>Coleoptera</taxon>
        <taxon>Polyphaga</taxon>
        <taxon>Scarabaeiformia</taxon>
        <taxon>Scarabaeidae</taxon>
        <taxon>Rutelinae</taxon>
        <taxon>Popillia</taxon>
    </lineage>
</organism>